<evidence type="ECO:0000313" key="3">
    <source>
        <dbReference type="Proteomes" id="UP000494115"/>
    </source>
</evidence>
<feature type="domain" description="Metallo-beta-lactamase" evidence="1">
    <location>
        <begin position="42"/>
        <end position="271"/>
    </location>
</feature>
<reference evidence="2 3" key="1">
    <citation type="submission" date="2020-04" db="EMBL/GenBank/DDBJ databases">
        <authorList>
            <person name="De Canck E."/>
        </authorList>
    </citation>
    <scope>NUCLEOTIDE SEQUENCE [LARGE SCALE GENOMIC DNA]</scope>
    <source>
        <strain evidence="2 3">LMG 28138</strain>
    </source>
</reference>
<dbReference type="AlphaFoldDB" id="A0A6S7BJC8"/>
<evidence type="ECO:0000259" key="1">
    <source>
        <dbReference type="SMART" id="SM00849"/>
    </source>
</evidence>
<dbReference type="GO" id="GO:0004416">
    <property type="term" value="F:hydroxyacylglutathione hydrolase activity"/>
    <property type="evidence" value="ECO:0007669"/>
    <property type="project" value="UniProtKB-EC"/>
</dbReference>
<organism evidence="2 3">
    <name type="scientific">Pararobbsia alpina</name>
    <dbReference type="NCBI Taxonomy" id="621374"/>
    <lineage>
        <taxon>Bacteria</taxon>
        <taxon>Pseudomonadati</taxon>
        <taxon>Pseudomonadota</taxon>
        <taxon>Betaproteobacteria</taxon>
        <taxon>Burkholderiales</taxon>
        <taxon>Burkholderiaceae</taxon>
        <taxon>Pararobbsia</taxon>
    </lineage>
</organism>
<dbReference type="InterPro" id="IPR001279">
    <property type="entry name" value="Metallo-B-lactamas"/>
</dbReference>
<dbReference type="Pfam" id="PF00753">
    <property type="entry name" value="Lactamase_B"/>
    <property type="match status" value="1"/>
</dbReference>
<dbReference type="Gene3D" id="3.60.15.10">
    <property type="entry name" value="Ribonuclease Z/Hydroxyacylglutathione hydrolase-like"/>
    <property type="match status" value="1"/>
</dbReference>
<dbReference type="EMBL" id="CADIKM010000010">
    <property type="protein sequence ID" value="CAB3788882.1"/>
    <property type="molecule type" value="Genomic_DNA"/>
</dbReference>
<dbReference type="InterPro" id="IPR050662">
    <property type="entry name" value="Sec-metab_biosynth-thioest"/>
</dbReference>
<dbReference type="Gene3D" id="1.10.10.10">
    <property type="entry name" value="Winged helix-like DNA-binding domain superfamily/Winged helix DNA-binding domain"/>
    <property type="match status" value="1"/>
</dbReference>
<name>A0A6S7BJC8_9BURK</name>
<protein>
    <submittedName>
        <fullName evidence="2">Hydroxyacylglutathione hydrolase</fullName>
        <ecNumber evidence="2">3.1.2.6</ecNumber>
    </submittedName>
</protein>
<dbReference type="InterPro" id="IPR036388">
    <property type="entry name" value="WH-like_DNA-bd_sf"/>
</dbReference>
<dbReference type="SUPFAM" id="SSF56281">
    <property type="entry name" value="Metallo-hydrolase/oxidoreductase"/>
    <property type="match status" value="1"/>
</dbReference>
<keyword evidence="2" id="KW-0378">Hydrolase</keyword>
<sequence>MNVLEQQLNYPLGESLPEPAHRLEVAAGVYWLRMPLPFVLDHINVWLLRDEIEGQAGWTIVDCGVTDASIKALWERVFDEHLDGLPVLRVLVTHFHPDHVGLAHWICAGGDRARWDVRLWMSLGEYMTARTLAAGDVSGSSAGGDAAARHFMLHGLQDADAIAQIRARKNYYSKLVPQVPATYRRVREGDVVAIGERGWQVITGFGHSSEHCALYDAQDEVLIAGDMVLPRISTNVSVFDVEPEANPLAWFLESLDHFRSLSPDTLVLPSHGKPFRGLHTRLAQLRDHHAARLDEVREACAAKPCSAADILPMMFKRKLDTHQMTFAMGEALAHLHLLWHAGELRRVRGEDGVIRFVPSGI</sequence>
<dbReference type="Proteomes" id="UP000494115">
    <property type="component" value="Unassembled WGS sequence"/>
</dbReference>
<dbReference type="SMART" id="SM00849">
    <property type="entry name" value="Lactamase_B"/>
    <property type="match status" value="1"/>
</dbReference>
<dbReference type="EC" id="3.1.2.6" evidence="2"/>
<proteinExistence type="predicted"/>
<keyword evidence="3" id="KW-1185">Reference proteome</keyword>
<dbReference type="PANTHER" id="PTHR23131">
    <property type="entry name" value="ENDORIBONUCLEASE LACTB2"/>
    <property type="match status" value="1"/>
</dbReference>
<dbReference type="RefSeq" id="WP_175105249.1">
    <property type="nucleotide sequence ID" value="NZ_CADIKM010000010.1"/>
</dbReference>
<evidence type="ECO:0000313" key="2">
    <source>
        <dbReference type="EMBL" id="CAB3788882.1"/>
    </source>
</evidence>
<accession>A0A6S7BJC8</accession>
<dbReference type="InterPro" id="IPR048933">
    <property type="entry name" value="B_lactamase-like_C"/>
</dbReference>
<dbReference type="InterPro" id="IPR036866">
    <property type="entry name" value="RibonucZ/Hydroxyglut_hydro"/>
</dbReference>
<gene>
    <name evidence="2" type="primary">gloB_2</name>
    <name evidence="2" type="ORF">LMG28138_02698</name>
</gene>
<dbReference type="PANTHER" id="PTHR23131:SF4">
    <property type="entry name" value="METALLO-BETA-LACTAMASE SUPERFAMILY POTEIN"/>
    <property type="match status" value="1"/>
</dbReference>
<dbReference type="Pfam" id="PF21221">
    <property type="entry name" value="B_lactamase-like_C"/>
    <property type="match status" value="1"/>
</dbReference>